<proteinExistence type="predicted"/>
<feature type="region of interest" description="Disordered" evidence="1">
    <location>
        <begin position="207"/>
        <end position="241"/>
    </location>
</feature>
<protein>
    <submittedName>
        <fullName evidence="2">Uncharacterized protein</fullName>
    </submittedName>
</protein>
<organism evidence="2 3">
    <name type="scientific">Ensete ventricosum</name>
    <name type="common">Abyssinian banana</name>
    <name type="synonym">Musa ensete</name>
    <dbReference type="NCBI Taxonomy" id="4639"/>
    <lineage>
        <taxon>Eukaryota</taxon>
        <taxon>Viridiplantae</taxon>
        <taxon>Streptophyta</taxon>
        <taxon>Embryophyta</taxon>
        <taxon>Tracheophyta</taxon>
        <taxon>Spermatophyta</taxon>
        <taxon>Magnoliopsida</taxon>
        <taxon>Liliopsida</taxon>
        <taxon>Zingiberales</taxon>
        <taxon>Musaceae</taxon>
        <taxon>Ensete</taxon>
    </lineage>
</organism>
<dbReference type="EMBL" id="AMZH03028656">
    <property type="protein sequence ID" value="RRT33592.1"/>
    <property type="molecule type" value="Genomic_DNA"/>
</dbReference>
<accession>A0A426X271</accession>
<dbReference type="Proteomes" id="UP000287651">
    <property type="component" value="Unassembled WGS sequence"/>
</dbReference>
<name>A0A426X271_ENSVE</name>
<sequence length="262" mass="28387">MTGAIELQLDDGARSSLSIELGFGRCSGISLEFARRFAEEIGKLTGNMSGDYRKKTIGHAARMSEAIGLVGAMDYPRVMLRPGVTQEWVGESELLKERMQSEMAEALRCASRGYTWRDRMIRAAGELDCFSAHIRLNELDKSEDKAEVVGHGQALCKGGQPRPGHPQGGDRLQPGPARKGQQTPVACRWQPAGVVAHRDDACGHKRCPQGLLPVASKGSARGGATRGSGSDRRGNSDDDGVVRVMKGLGHPFEKRMILPLRI</sequence>
<dbReference type="AlphaFoldDB" id="A0A426X271"/>
<reference evidence="2 3" key="1">
    <citation type="journal article" date="2014" name="Agronomy (Basel)">
        <title>A Draft Genome Sequence for Ensete ventricosum, the Drought-Tolerant Tree Against Hunger.</title>
        <authorList>
            <person name="Harrison J."/>
            <person name="Moore K.A."/>
            <person name="Paszkiewicz K."/>
            <person name="Jones T."/>
            <person name="Grant M."/>
            <person name="Ambacheew D."/>
            <person name="Muzemil S."/>
            <person name="Studholme D.J."/>
        </authorList>
    </citation>
    <scope>NUCLEOTIDE SEQUENCE [LARGE SCALE GENOMIC DNA]</scope>
</reference>
<feature type="region of interest" description="Disordered" evidence="1">
    <location>
        <begin position="154"/>
        <end position="184"/>
    </location>
</feature>
<evidence type="ECO:0000313" key="2">
    <source>
        <dbReference type="EMBL" id="RRT33592.1"/>
    </source>
</evidence>
<comment type="caution">
    <text evidence="2">The sequence shown here is derived from an EMBL/GenBank/DDBJ whole genome shotgun (WGS) entry which is preliminary data.</text>
</comment>
<evidence type="ECO:0000313" key="3">
    <source>
        <dbReference type="Proteomes" id="UP000287651"/>
    </source>
</evidence>
<gene>
    <name evidence="2" type="ORF">B296_00051784</name>
</gene>
<evidence type="ECO:0000256" key="1">
    <source>
        <dbReference type="SAM" id="MobiDB-lite"/>
    </source>
</evidence>